<evidence type="ECO:0000313" key="11">
    <source>
        <dbReference type="EMBL" id="OGY12083.1"/>
    </source>
</evidence>
<protein>
    <recommendedName>
        <fullName evidence="6 7">Large ribosomal subunit protein uL22</fullName>
    </recommendedName>
</protein>
<comment type="function">
    <text evidence="7">The globular domain of the protein is located near the polypeptide exit tunnel on the outside of the subunit, while an extended beta-hairpin is found that lines the wall of the exit tunnel in the center of the 70S ribosome.</text>
</comment>
<dbReference type="AlphaFoldDB" id="A0A1G1V9P9"/>
<sequence>MLIKAEQKFIRMSSTKLRFVANSIRKMDPERAIAYLEYLPKRAAMPLVKTIKQALANARNNLKLTDNLVIRELSVGEGPRYKRGMAASKGQYHPIVKKTAHIRVILETVEQKKGGKRWDKKLTQSVSEQA</sequence>
<dbReference type="STRING" id="1797517.A3F61_03530"/>
<dbReference type="GO" id="GO:0003735">
    <property type="term" value="F:structural constituent of ribosome"/>
    <property type="evidence" value="ECO:0007669"/>
    <property type="project" value="InterPro"/>
</dbReference>
<comment type="function">
    <text evidence="7 10">This protein binds specifically to 23S rRNA; its binding is stimulated by other ribosomal proteins, e.g., L4, L17, and L20. It is important during the early stages of 50S assembly. It makes multiple contacts with different domains of the 23S rRNA in the assembled 50S subunit and ribosome.</text>
</comment>
<dbReference type="PANTHER" id="PTHR13501:SF8">
    <property type="entry name" value="LARGE RIBOSOMAL SUBUNIT PROTEIN UL22M"/>
    <property type="match status" value="1"/>
</dbReference>
<keyword evidence="2 7" id="KW-0699">rRNA-binding</keyword>
<keyword evidence="5 7" id="KW-0687">Ribonucleoprotein</keyword>
<accession>A0A1G1V9P9</accession>
<dbReference type="InterPro" id="IPR047867">
    <property type="entry name" value="Ribosomal_uL22_bac/org-type"/>
</dbReference>
<evidence type="ECO:0000256" key="7">
    <source>
        <dbReference type="HAMAP-Rule" id="MF_01331"/>
    </source>
</evidence>
<proteinExistence type="inferred from homology"/>
<dbReference type="Pfam" id="PF00237">
    <property type="entry name" value="Ribosomal_L22"/>
    <property type="match status" value="1"/>
</dbReference>
<dbReference type="NCBIfam" id="TIGR01044">
    <property type="entry name" value="rplV_bact"/>
    <property type="match status" value="1"/>
</dbReference>
<dbReference type="SUPFAM" id="SSF54843">
    <property type="entry name" value="Ribosomal protein L22"/>
    <property type="match status" value="1"/>
</dbReference>
<comment type="subunit">
    <text evidence="7 9">Part of the 50S ribosomal subunit.</text>
</comment>
<evidence type="ECO:0000256" key="3">
    <source>
        <dbReference type="ARBA" id="ARBA00022884"/>
    </source>
</evidence>
<dbReference type="InterPro" id="IPR005727">
    <property type="entry name" value="Ribosomal_uL22_bac/chlpt-type"/>
</dbReference>
<evidence type="ECO:0000256" key="2">
    <source>
        <dbReference type="ARBA" id="ARBA00022730"/>
    </source>
</evidence>
<evidence type="ECO:0000256" key="8">
    <source>
        <dbReference type="RuleBase" id="RU004005"/>
    </source>
</evidence>
<dbReference type="Proteomes" id="UP000178272">
    <property type="component" value="Unassembled WGS sequence"/>
</dbReference>
<comment type="similarity">
    <text evidence="1 7 8">Belongs to the universal ribosomal protein uL22 family.</text>
</comment>
<dbReference type="GO" id="GO:0015934">
    <property type="term" value="C:large ribosomal subunit"/>
    <property type="evidence" value="ECO:0007669"/>
    <property type="project" value="InterPro"/>
</dbReference>
<organism evidence="11 12">
    <name type="scientific">Candidatus Blackburnbacteria bacterium RIFCSPHIGHO2_12_FULL_41_13b</name>
    <dbReference type="NCBI Taxonomy" id="1797517"/>
    <lineage>
        <taxon>Bacteria</taxon>
        <taxon>Candidatus Blackburniibacteriota</taxon>
    </lineage>
</organism>
<dbReference type="EMBL" id="MHCA01000027">
    <property type="protein sequence ID" value="OGY12083.1"/>
    <property type="molecule type" value="Genomic_DNA"/>
</dbReference>
<dbReference type="InterPro" id="IPR001063">
    <property type="entry name" value="Ribosomal_uL22"/>
</dbReference>
<gene>
    <name evidence="7" type="primary">rplV</name>
    <name evidence="11" type="ORF">A3F61_03530</name>
</gene>
<dbReference type="GO" id="GO:0019843">
    <property type="term" value="F:rRNA binding"/>
    <property type="evidence" value="ECO:0007669"/>
    <property type="project" value="UniProtKB-UniRule"/>
</dbReference>
<dbReference type="HAMAP" id="MF_01331_B">
    <property type="entry name" value="Ribosomal_uL22_B"/>
    <property type="match status" value="1"/>
</dbReference>
<dbReference type="InterPro" id="IPR036394">
    <property type="entry name" value="Ribosomal_uL22_sf"/>
</dbReference>
<evidence type="ECO:0000256" key="1">
    <source>
        <dbReference type="ARBA" id="ARBA00009451"/>
    </source>
</evidence>
<evidence type="ECO:0000313" key="12">
    <source>
        <dbReference type="Proteomes" id="UP000178272"/>
    </source>
</evidence>
<dbReference type="Gene3D" id="3.90.470.10">
    <property type="entry name" value="Ribosomal protein L22/L17"/>
    <property type="match status" value="1"/>
</dbReference>
<evidence type="ECO:0000256" key="10">
    <source>
        <dbReference type="RuleBase" id="RU004008"/>
    </source>
</evidence>
<evidence type="ECO:0000256" key="6">
    <source>
        <dbReference type="ARBA" id="ARBA00035207"/>
    </source>
</evidence>
<comment type="caution">
    <text evidence="11">The sequence shown here is derived from an EMBL/GenBank/DDBJ whole genome shotgun (WGS) entry which is preliminary data.</text>
</comment>
<keyword evidence="4 7" id="KW-0689">Ribosomal protein</keyword>
<reference evidence="11 12" key="1">
    <citation type="journal article" date="2016" name="Nat. Commun.">
        <title>Thousands of microbial genomes shed light on interconnected biogeochemical processes in an aquifer system.</title>
        <authorList>
            <person name="Anantharaman K."/>
            <person name="Brown C.T."/>
            <person name="Hug L.A."/>
            <person name="Sharon I."/>
            <person name="Castelle C.J."/>
            <person name="Probst A.J."/>
            <person name="Thomas B.C."/>
            <person name="Singh A."/>
            <person name="Wilkins M.J."/>
            <person name="Karaoz U."/>
            <person name="Brodie E.L."/>
            <person name="Williams K.H."/>
            <person name="Hubbard S.S."/>
            <person name="Banfield J.F."/>
        </authorList>
    </citation>
    <scope>NUCLEOTIDE SEQUENCE [LARGE SCALE GENOMIC DNA]</scope>
</reference>
<dbReference type="PANTHER" id="PTHR13501">
    <property type="entry name" value="CHLOROPLAST 50S RIBOSOMAL PROTEIN L22-RELATED"/>
    <property type="match status" value="1"/>
</dbReference>
<dbReference type="GO" id="GO:0006412">
    <property type="term" value="P:translation"/>
    <property type="evidence" value="ECO:0007669"/>
    <property type="project" value="UniProtKB-UniRule"/>
</dbReference>
<name>A0A1G1V9P9_9BACT</name>
<evidence type="ECO:0000256" key="5">
    <source>
        <dbReference type="ARBA" id="ARBA00023274"/>
    </source>
</evidence>
<evidence type="ECO:0000256" key="4">
    <source>
        <dbReference type="ARBA" id="ARBA00022980"/>
    </source>
</evidence>
<evidence type="ECO:0000256" key="9">
    <source>
        <dbReference type="RuleBase" id="RU004006"/>
    </source>
</evidence>
<keyword evidence="3 7" id="KW-0694">RNA-binding</keyword>